<evidence type="ECO:0000256" key="1">
    <source>
        <dbReference type="SAM" id="MobiDB-lite"/>
    </source>
</evidence>
<keyword evidence="4" id="KW-1185">Reference proteome</keyword>
<evidence type="ECO:0000313" key="4">
    <source>
        <dbReference type="Proteomes" id="UP000641514"/>
    </source>
</evidence>
<dbReference type="PANTHER" id="PTHR43610">
    <property type="entry name" value="BLL6696 PROTEIN"/>
    <property type="match status" value="1"/>
</dbReference>
<dbReference type="Gene3D" id="3.40.630.30">
    <property type="match status" value="1"/>
</dbReference>
<proteinExistence type="predicted"/>
<reference evidence="3" key="1">
    <citation type="journal article" date="2014" name="Int. J. Syst. Evol. Microbiol.">
        <title>Complete genome sequence of Corynebacterium casei LMG S-19264T (=DSM 44701T), isolated from a smear-ripened cheese.</title>
        <authorList>
            <consortium name="US DOE Joint Genome Institute (JGI-PGF)"/>
            <person name="Walter F."/>
            <person name="Albersmeier A."/>
            <person name="Kalinowski J."/>
            <person name="Ruckert C."/>
        </authorList>
    </citation>
    <scope>NUCLEOTIDE SEQUENCE</scope>
    <source>
        <strain evidence="3">CGMCC 1.15478</strain>
    </source>
</reference>
<evidence type="ECO:0000313" key="3">
    <source>
        <dbReference type="EMBL" id="GGC54697.1"/>
    </source>
</evidence>
<dbReference type="EMBL" id="BMJH01000001">
    <property type="protein sequence ID" value="GGC54697.1"/>
    <property type="molecule type" value="Genomic_DNA"/>
</dbReference>
<dbReference type="Pfam" id="PF13302">
    <property type="entry name" value="Acetyltransf_3"/>
    <property type="match status" value="1"/>
</dbReference>
<gene>
    <name evidence="3" type="ORF">GCM10011410_03840</name>
</gene>
<dbReference type="PANTHER" id="PTHR43610:SF1">
    <property type="entry name" value="N-ACETYLTRANSFERASE DOMAIN-CONTAINING PROTEIN"/>
    <property type="match status" value="1"/>
</dbReference>
<feature type="domain" description="N-acetyltransferase" evidence="2">
    <location>
        <begin position="68"/>
        <end position="210"/>
    </location>
</feature>
<dbReference type="AlphaFoldDB" id="A0A916X9I7"/>
<dbReference type="InterPro" id="IPR016181">
    <property type="entry name" value="Acyl_CoA_acyltransferase"/>
</dbReference>
<feature type="compositionally biased region" description="Polar residues" evidence="1">
    <location>
        <begin position="272"/>
        <end position="294"/>
    </location>
</feature>
<name>A0A916X9I7_9ACTN</name>
<reference evidence="3" key="2">
    <citation type="submission" date="2020-09" db="EMBL/GenBank/DDBJ databases">
        <authorList>
            <person name="Sun Q."/>
            <person name="Zhou Y."/>
        </authorList>
    </citation>
    <scope>NUCLEOTIDE SEQUENCE</scope>
    <source>
        <strain evidence="3">CGMCC 1.15478</strain>
    </source>
</reference>
<dbReference type="SUPFAM" id="SSF55729">
    <property type="entry name" value="Acyl-CoA N-acyltransferases (Nat)"/>
    <property type="match status" value="1"/>
</dbReference>
<evidence type="ECO:0000259" key="2">
    <source>
        <dbReference type="Pfam" id="PF13302"/>
    </source>
</evidence>
<comment type="caution">
    <text evidence="3">The sequence shown here is derived from an EMBL/GenBank/DDBJ whole genome shotgun (WGS) entry which is preliminary data.</text>
</comment>
<feature type="region of interest" description="Disordered" evidence="1">
    <location>
        <begin position="263"/>
        <end position="294"/>
    </location>
</feature>
<accession>A0A916X9I7</accession>
<protein>
    <recommendedName>
        <fullName evidence="2">N-acetyltransferase domain-containing protein</fullName>
    </recommendedName>
</protein>
<dbReference type="GO" id="GO:0016747">
    <property type="term" value="F:acyltransferase activity, transferring groups other than amino-acyl groups"/>
    <property type="evidence" value="ECO:0007669"/>
    <property type="project" value="InterPro"/>
</dbReference>
<dbReference type="Proteomes" id="UP000641514">
    <property type="component" value="Unassembled WGS sequence"/>
</dbReference>
<dbReference type="InterPro" id="IPR000182">
    <property type="entry name" value="GNAT_dom"/>
</dbReference>
<organism evidence="3 4">
    <name type="scientific">Hoyosella rhizosphaerae</name>
    <dbReference type="NCBI Taxonomy" id="1755582"/>
    <lineage>
        <taxon>Bacteria</taxon>
        <taxon>Bacillati</taxon>
        <taxon>Actinomycetota</taxon>
        <taxon>Actinomycetes</taxon>
        <taxon>Mycobacteriales</taxon>
        <taxon>Hoyosellaceae</taxon>
        <taxon>Hoyosella</taxon>
    </lineage>
</organism>
<sequence length="294" mass="32684">MICDKGKNSAARQKNTPYWSCFLMRRLHTNRMISPFVPVADPRPVDTPWPDMVWPLPSGTHLHGAVVQLSPLRPDVDAPALFAALDHQHVWNFMPIARPQTANDLEALLRARAELPNWHQWVVRTVQEYRGVLAGSVVGMTSFVNASVSDARVEIGGTLYAPEVWGSAVNPETKLLLLSTAFDHLNVGRVELRTDTRNTRSQLAITRLGAMYEGTQRRYARRPDGTVRDTVLFSIVAEDWPTVRHNLVNRVSAFDSQAGGALEVRHRPHPDPSQTSSNITSSTAEVIPQSQTCG</sequence>